<dbReference type="AlphaFoldDB" id="A0A2X2CRP1"/>
<proteinExistence type="predicted"/>
<reference evidence="1 4" key="2">
    <citation type="submission" date="2020-10" db="EMBL/GenBank/DDBJ databases">
        <title>Genome sequences of Pseudomonas isolates.</title>
        <authorList>
            <person name="Wessels L."/>
            <person name="Reich F."/>
            <person name="Hammerl J."/>
        </authorList>
    </citation>
    <scope>NUCLEOTIDE SEQUENCE [LARGE SCALE GENOMIC DNA]</scope>
    <source>
        <strain evidence="1 4">20-MO00624-0</strain>
    </source>
</reference>
<evidence type="ECO:0000313" key="2">
    <source>
        <dbReference type="EMBL" id="SPZ09864.1"/>
    </source>
</evidence>
<dbReference type="RefSeq" id="WP_010797485.1">
    <property type="nucleotide sequence ID" value="NZ_FQYS01000010.1"/>
</dbReference>
<dbReference type="Proteomes" id="UP000250443">
    <property type="component" value="Unassembled WGS sequence"/>
</dbReference>
<sequence length="64" mass="6786">MTGHCRQCGLDMATRSSFWLTRALDLLEDSTLPDVCVVGGADSLSAKFSLFEAASYALSSTALP</sequence>
<accession>A0A2X2CRP1</accession>
<dbReference type="Proteomes" id="UP000626180">
    <property type="component" value="Unassembled WGS sequence"/>
</dbReference>
<organism evidence="2 3">
    <name type="scientific">Pseudomonas luteola</name>
    <dbReference type="NCBI Taxonomy" id="47886"/>
    <lineage>
        <taxon>Bacteria</taxon>
        <taxon>Pseudomonadati</taxon>
        <taxon>Pseudomonadota</taxon>
        <taxon>Gammaproteobacteria</taxon>
        <taxon>Pseudomonadales</taxon>
        <taxon>Pseudomonadaceae</taxon>
        <taxon>Pseudomonas</taxon>
    </lineage>
</organism>
<dbReference type="EMBL" id="UAUF01000013">
    <property type="protein sequence ID" value="SPZ09864.1"/>
    <property type="molecule type" value="Genomic_DNA"/>
</dbReference>
<evidence type="ECO:0000313" key="1">
    <source>
        <dbReference type="EMBL" id="MBF8639218.1"/>
    </source>
</evidence>
<dbReference type="EMBL" id="JADMCD010000001">
    <property type="protein sequence ID" value="MBF8639218.1"/>
    <property type="molecule type" value="Genomic_DNA"/>
</dbReference>
<keyword evidence="4" id="KW-1185">Reference proteome</keyword>
<evidence type="ECO:0000313" key="3">
    <source>
        <dbReference type="Proteomes" id="UP000250443"/>
    </source>
</evidence>
<gene>
    <name evidence="1" type="ORF">IRZ65_00795</name>
    <name evidence="2" type="ORF">NCTC11842_03448</name>
</gene>
<evidence type="ECO:0000313" key="4">
    <source>
        <dbReference type="Proteomes" id="UP000626180"/>
    </source>
</evidence>
<name>A0A2X2CRP1_PSELU</name>
<reference evidence="2 3" key="1">
    <citation type="submission" date="2018-06" db="EMBL/GenBank/DDBJ databases">
        <authorList>
            <consortium name="Pathogen Informatics"/>
            <person name="Doyle S."/>
        </authorList>
    </citation>
    <scope>NUCLEOTIDE SEQUENCE [LARGE SCALE GENOMIC DNA]</scope>
    <source>
        <strain evidence="2 3">NCTC11842</strain>
    </source>
</reference>
<protein>
    <submittedName>
        <fullName evidence="2">Uncharacterized protein</fullName>
    </submittedName>
</protein>